<organism evidence="1">
    <name type="scientific">marine metagenome</name>
    <dbReference type="NCBI Taxonomy" id="408172"/>
    <lineage>
        <taxon>unclassified sequences</taxon>
        <taxon>metagenomes</taxon>
        <taxon>ecological metagenomes</taxon>
    </lineage>
</organism>
<proteinExistence type="predicted"/>
<feature type="non-terminal residue" evidence="1">
    <location>
        <position position="1"/>
    </location>
</feature>
<name>A0A382KAB3_9ZZZZ</name>
<protein>
    <submittedName>
        <fullName evidence="1">Uncharacterized protein</fullName>
    </submittedName>
</protein>
<reference evidence="1" key="1">
    <citation type="submission" date="2018-05" db="EMBL/GenBank/DDBJ databases">
        <authorList>
            <person name="Lanie J.A."/>
            <person name="Ng W.-L."/>
            <person name="Kazmierczak K.M."/>
            <person name="Andrzejewski T.M."/>
            <person name="Davidsen T.M."/>
            <person name="Wayne K.J."/>
            <person name="Tettelin H."/>
            <person name="Glass J.I."/>
            <person name="Rusch D."/>
            <person name="Podicherti R."/>
            <person name="Tsui H.-C.T."/>
            <person name="Winkler M.E."/>
        </authorList>
    </citation>
    <scope>NUCLEOTIDE SEQUENCE</scope>
</reference>
<evidence type="ECO:0000313" key="1">
    <source>
        <dbReference type="EMBL" id="SVC20453.1"/>
    </source>
</evidence>
<dbReference type="EMBL" id="UINC01078923">
    <property type="protein sequence ID" value="SVC20453.1"/>
    <property type="molecule type" value="Genomic_DNA"/>
</dbReference>
<sequence length="35" mass="4241">YRTQRYQDADALYAFKSREFGGEIELRLKLAQHYC</sequence>
<gene>
    <name evidence="1" type="ORF">METZ01_LOCUS273307</name>
</gene>
<accession>A0A382KAB3</accession>
<dbReference type="AlphaFoldDB" id="A0A382KAB3"/>